<dbReference type="Gene3D" id="3.30.1300.10">
    <property type="entry name" value="Pantoate-beta-alanine ligase, C-terminal domain"/>
    <property type="match status" value="1"/>
</dbReference>
<dbReference type="InterPro" id="IPR004821">
    <property type="entry name" value="Cyt_trans-like"/>
</dbReference>
<comment type="subcellular location">
    <subcellularLocation>
        <location evidence="8">Cytoplasm</location>
    </subcellularLocation>
</comment>
<keyword evidence="4 8" id="KW-0566">Pantothenate biosynthesis</keyword>
<dbReference type="PANTHER" id="PTHR21299">
    <property type="entry name" value="CYTIDYLATE KINASE/PANTOATE-BETA-ALANINE LIGASE"/>
    <property type="match status" value="1"/>
</dbReference>
<dbReference type="Proteomes" id="UP000298471">
    <property type="component" value="Unassembled WGS sequence"/>
</dbReference>
<evidence type="ECO:0000313" key="10">
    <source>
        <dbReference type="Proteomes" id="UP000298471"/>
    </source>
</evidence>
<reference evidence="9 10" key="1">
    <citation type="submission" date="2019-04" db="EMBL/GenBank/DDBJ databases">
        <authorList>
            <person name="Feng G."/>
            <person name="Zhang J."/>
            <person name="Zhu H."/>
        </authorList>
    </citation>
    <scope>NUCLEOTIDE SEQUENCE [LARGE SCALE GENOMIC DNA]</scope>
    <source>
        <strain evidence="9 10">9PBR-1</strain>
    </source>
</reference>
<comment type="pathway">
    <text evidence="1 8">Cofactor biosynthesis; (R)-pantothenate biosynthesis; (R)-pantothenate from (R)-pantoate and beta-alanine: step 1/1.</text>
</comment>
<dbReference type="Gene3D" id="3.40.50.620">
    <property type="entry name" value="HUPs"/>
    <property type="match status" value="1"/>
</dbReference>
<keyword evidence="8" id="KW-0963">Cytoplasm</keyword>
<comment type="catalytic activity">
    <reaction evidence="7 8">
        <text>(R)-pantoate + beta-alanine + ATP = (R)-pantothenate + AMP + diphosphate + H(+)</text>
        <dbReference type="Rhea" id="RHEA:10912"/>
        <dbReference type="ChEBI" id="CHEBI:15378"/>
        <dbReference type="ChEBI" id="CHEBI:15980"/>
        <dbReference type="ChEBI" id="CHEBI:29032"/>
        <dbReference type="ChEBI" id="CHEBI:30616"/>
        <dbReference type="ChEBI" id="CHEBI:33019"/>
        <dbReference type="ChEBI" id="CHEBI:57966"/>
        <dbReference type="ChEBI" id="CHEBI:456215"/>
        <dbReference type="EC" id="6.3.2.1"/>
    </reaction>
</comment>
<dbReference type="AlphaFoldDB" id="A0A4Z0QBQ8"/>
<evidence type="ECO:0000256" key="7">
    <source>
        <dbReference type="ARBA" id="ARBA00048258"/>
    </source>
</evidence>
<comment type="similarity">
    <text evidence="2 8">Belongs to the pantothenate synthetase family.</text>
</comment>
<dbReference type="GO" id="GO:0004592">
    <property type="term" value="F:pantoate-beta-alanine ligase activity"/>
    <property type="evidence" value="ECO:0007669"/>
    <property type="project" value="UniProtKB-UniRule"/>
</dbReference>
<comment type="miscellaneous">
    <text evidence="8">The reaction proceeds by a bi uni uni bi ping pong mechanism.</text>
</comment>
<dbReference type="GO" id="GO:0005829">
    <property type="term" value="C:cytosol"/>
    <property type="evidence" value="ECO:0007669"/>
    <property type="project" value="TreeGrafter"/>
</dbReference>
<feature type="binding site" evidence="8">
    <location>
        <begin position="30"/>
        <end position="37"/>
    </location>
    <ligand>
        <name>ATP</name>
        <dbReference type="ChEBI" id="CHEBI:30616"/>
    </ligand>
</feature>
<comment type="caution">
    <text evidence="9">The sequence shown here is derived from an EMBL/GenBank/DDBJ whole genome shotgun (WGS) entry which is preliminary data.</text>
</comment>
<evidence type="ECO:0000256" key="2">
    <source>
        <dbReference type="ARBA" id="ARBA00009256"/>
    </source>
</evidence>
<proteinExistence type="inferred from homology"/>
<dbReference type="InterPro" id="IPR003721">
    <property type="entry name" value="Pantoate_ligase"/>
</dbReference>
<evidence type="ECO:0000313" key="9">
    <source>
        <dbReference type="EMBL" id="TGE26593.1"/>
    </source>
</evidence>
<dbReference type="UniPathway" id="UPA00028">
    <property type="reaction ID" value="UER00005"/>
</dbReference>
<keyword evidence="10" id="KW-1185">Reference proteome</keyword>
<evidence type="ECO:0000256" key="8">
    <source>
        <dbReference type="HAMAP-Rule" id="MF_00158"/>
    </source>
</evidence>
<evidence type="ECO:0000256" key="3">
    <source>
        <dbReference type="ARBA" id="ARBA00022598"/>
    </source>
</evidence>
<dbReference type="GO" id="GO:0015940">
    <property type="term" value="P:pantothenate biosynthetic process"/>
    <property type="evidence" value="ECO:0007669"/>
    <property type="project" value="UniProtKB-UniRule"/>
</dbReference>
<dbReference type="RefSeq" id="WP_135396500.1">
    <property type="nucleotide sequence ID" value="NZ_SRMB01000003.1"/>
</dbReference>
<protein>
    <recommendedName>
        <fullName evidence="8">Pantothenate synthetase</fullName>
        <shortName evidence="8">PS</shortName>
        <ecNumber evidence="8">6.3.2.1</ecNumber>
    </recommendedName>
    <alternativeName>
        <fullName evidence="8">Pantoate--beta-alanine ligase</fullName>
    </alternativeName>
    <alternativeName>
        <fullName evidence="8">Pantoate-activating enzyme</fullName>
    </alternativeName>
</protein>
<sequence>MEILQSAAALQAQTEIWRQNNLRIGLVPTMGALHEGHLQLVRAAAQDNDVVVVSIFVNPTQFNNAEDFRLYPRLPEADAELLGPAGCTALFMPSVEQIYPQPTVLRFDFGPLERVMEGEHRPGHFHGVATVVSKLFHLSRPHRAYFGQKDLQQVAIIRQLVADLSFDLELVAYPTIREADGLAMSSRNRRLSPEARAVAPRLYQGLALGASLVAEQGLTPEAVQQAVEQFLAAEPGIELEYFAIADSRTLQPITGSWPAGSLVALCLAAQVGGVRLIDNVLVSLPERS</sequence>
<dbReference type="NCBIfam" id="TIGR00018">
    <property type="entry name" value="panC"/>
    <property type="match status" value="1"/>
</dbReference>
<feature type="active site" description="Proton donor" evidence="8">
    <location>
        <position position="37"/>
    </location>
</feature>
<dbReference type="InterPro" id="IPR042176">
    <property type="entry name" value="Pantoate_ligase_C"/>
</dbReference>
<evidence type="ECO:0000256" key="1">
    <source>
        <dbReference type="ARBA" id="ARBA00004990"/>
    </source>
</evidence>
<feature type="binding site" evidence="8">
    <location>
        <position position="176"/>
    </location>
    <ligand>
        <name>ATP</name>
        <dbReference type="ChEBI" id="CHEBI:30616"/>
    </ligand>
</feature>
<dbReference type="EC" id="6.3.2.1" evidence="8"/>
<feature type="binding site" evidence="8">
    <location>
        <begin position="184"/>
        <end position="187"/>
    </location>
    <ligand>
        <name>ATP</name>
        <dbReference type="ChEBI" id="CHEBI:30616"/>
    </ligand>
</feature>
<gene>
    <name evidence="8" type="primary">panC</name>
    <name evidence="9" type="ORF">E5K02_17560</name>
</gene>
<feature type="binding site" evidence="8">
    <location>
        <position position="61"/>
    </location>
    <ligand>
        <name>beta-alanine</name>
        <dbReference type="ChEBI" id="CHEBI:57966"/>
    </ligand>
</feature>
<dbReference type="OrthoDB" id="9773087at2"/>
<dbReference type="GO" id="GO:0005524">
    <property type="term" value="F:ATP binding"/>
    <property type="evidence" value="ECO:0007669"/>
    <property type="project" value="UniProtKB-KW"/>
</dbReference>
<keyword evidence="3 8" id="KW-0436">Ligase</keyword>
<feature type="binding site" evidence="8">
    <location>
        <position position="153"/>
    </location>
    <ligand>
        <name>(R)-pantoate</name>
        <dbReference type="ChEBI" id="CHEBI:15980"/>
    </ligand>
</feature>
<dbReference type="SUPFAM" id="SSF52374">
    <property type="entry name" value="Nucleotidylyl transferase"/>
    <property type="match status" value="1"/>
</dbReference>
<comment type="function">
    <text evidence="8">Catalyzes the condensation of pantoate with beta-alanine in an ATP-dependent reaction via a pantoyl-adenylate intermediate.</text>
</comment>
<dbReference type="PANTHER" id="PTHR21299:SF1">
    <property type="entry name" value="PANTOATE--BETA-ALANINE LIGASE"/>
    <property type="match status" value="1"/>
</dbReference>
<dbReference type="HAMAP" id="MF_00158">
    <property type="entry name" value="PanC"/>
    <property type="match status" value="1"/>
</dbReference>
<feature type="binding site" evidence="8">
    <location>
        <begin position="147"/>
        <end position="150"/>
    </location>
    <ligand>
        <name>ATP</name>
        <dbReference type="ChEBI" id="CHEBI:30616"/>
    </ligand>
</feature>
<comment type="subunit">
    <text evidence="8">Homodimer.</text>
</comment>
<dbReference type="EMBL" id="SRMB01000003">
    <property type="protein sequence ID" value="TGE26593.1"/>
    <property type="molecule type" value="Genomic_DNA"/>
</dbReference>
<evidence type="ECO:0000256" key="6">
    <source>
        <dbReference type="ARBA" id="ARBA00022840"/>
    </source>
</evidence>
<accession>A0A4Z0QBQ8</accession>
<keyword evidence="6 8" id="KW-0067">ATP-binding</keyword>
<name>A0A4Z0QBQ8_9BACT</name>
<organism evidence="9 10">
    <name type="scientific">Hymenobacter metallicola</name>
    <dbReference type="NCBI Taxonomy" id="2563114"/>
    <lineage>
        <taxon>Bacteria</taxon>
        <taxon>Pseudomonadati</taxon>
        <taxon>Bacteroidota</taxon>
        <taxon>Cytophagia</taxon>
        <taxon>Cytophagales</taxon>
        <taxon>Hymenobacteraceae</taxon>
        <taxon>Hymenobacter</taxon>
    </lineage>
</organism>
<dbReference type="InterPro" id="IPR014729">
    <property type="entry name" value="Rossmann-like_a/b/a_fold"/>
</dbReference>
<keyword evidence="5 8" id="KW-0547">Nucleotide-binding</keyword>
<dbReference type="NCBIfam" id="TIGR00125">
    <property type="entry name" value="cyt_tran_rel"/>
    <property type="match status" value="1"/>
</dbReference>
<dbReference type="CDD" id="cd00560">
    <property type="entry name" value="PanC"/>
    <property type="match status" value="1"/>
</dbReference>
<evidence type="ECO:0000256" key="4">
    <source>
        <dbReference type="ARBA" id="ARBA00022655"/>
    </source>
</evidence>
<evidence type="ECO:0000256" key="5">
    <source>
        <dbReference type="ARBA" id="ARBA00022741"/>
    </source>
</evidence>
<feature type="binding site" evidence="8">
    <location>
        <position position="61"/>
    </location>
    <ligand>
        <name>(R)-pantoate</name>
        <dbReference type="ChEBI" id="CHEBI:15980"/>
    </ligand>
</feature>
<dbReference type="Pfam" id="PF02569">
    <property type="entry name" value="Pantoate_ligase"/>
    <property type="match status" value="1"/>
</dbReference>